<dbReference type="GeneID" id="93645874"/>
<dbReference type="PANTHER" id="PTHR33154:SF18">
    <property type="entry name" value="ARSENICAL RESISTANCE OPERON REPRESSOR"/>
    <property type="match status" value="1"/>
</dbReference>
<keyword evidence="1" id="KW-0805">Transcription regulation</keyword>
<dbReference type="Pfam" id="PF01022">
    <property type="entry name" value="HTH_5"/>
    <property type="match status" value="1"/>
</dbReference>
<dbReference type="PRINTS" id="PR00778">
    <property type="entry name" value="HTHARSR"/>
</dbReference>
<geneLocation type="plasmid" evidence="4 5">
    <name>pBMV_2</name>
</geneLocation>
<protein>
    <submittedName>
        <fullName evidence="4">Bacterial regulatory, arsR family protein</fullName>
    </submittedName>
</protein>
<keyword evidence="3" id="KW-0804">Transcription</keyword>
<dbReference type="AlphaFoldDB" id="A0A0B6ALV4"/>
<sequence length="347" mass="41262">MKIMNLNSMRETYSTQMKYSILFEMGLGIAAYTYYDFHHTLEKPTGYWEDIKNELSSTVQKELNYTHKYNTWFALLQLLHSNHFDSLQTFIEFLYQLPESKVRRYCLPYIGSRHEETRRKASHKEEEAIASLMNSCKHHKFFPAYIEYISMVDIDVLKKHLKIISEGWYKTVIEPNYTEFTAMLERDVQQKRALYSTYTSEEFVKHVTGIDYQPEPSIHQVLLIPQYVYRPWNVETTLPGVKVFYYPISDENVHEIEDPYSPPSALLHGYKALGDETRLKIIKLLTEKDYSLQELTKKLTIPKSTVHHHLALLRAAWIVKVHKSRYYIQIENLNSLQEKLQRFLERK</sequence>
<reference evidence="4 5" key="1">
    <citation type="journal article" date="2015" name="Genome Announc.">
        <title>Complete genome sequences for 35 biothreat assay-relevant bacillus species.</title>
        <authorList>
            <person name="Johnson S.L."/>
            <person name="Daligault H.E."/>
            <person name="Davenport K.W."/>
            <person name="Jaissle J."/>
            <person name="Frey K.G."/>
            <person name="Ladner J.T."/>
            <person name="Broomall S.M."/>
            <person name="Bishop-Lilly K.A."/>
            <person name="Bruce D.C."/>
            <person name="Gibbons H.S."/>
            <person name="Coyne S.R."/>
            <person name="Lo C.C."/>
            <person name="Meincke L."/>
            <person name="Munk A.C."/>
            <person name="Koroleva G.I."/>
            <person name="Rosenzweig C.N."/>
            <person name="Palacios G.F."/>
            <person name="Redden C.L."/>
            <person name="Minogue T.D."/>
            <person name="Chain P.S."/>
        </authorList>
    </citation>
    <scope>NUCLEOTIDE SEQUENCE [LARGE SCALE GENOMIC DNA]</scope>
    <source>
        <strain evidence="5">ATCC 14581 / DSM 32 / JCM 2506 / NBRC 15308 / NCIMB 9376 / NCTC 10342 / NRRL B-14308 / VKM B-512</strain>
        <plasmid evidence="4 5">pBMV_2</plasmid>
    </source>
</reference>
<dbReference type="GO" id="GO:0003677">
    <property type="term" value="F:DNA binding"/>
    <property type="evidence" value="ECO:0007669"/>
    <property type="project" value="UniProtKB-KW"/>
</dbReference>
<evidence type="ECO:0000256" key="3">
    <source>
        <dbReference type="ARBA" id="ARBA00023163"/>
    </source>
</evidence>
<dbReference type="GO" id="GO:0003700">
    <property type="term" value="F:DNA-binding transcription factor activity"/>
    <property type="evidence" value="ECO:0007669"/>
    <property type="project" value="InterPro"/>
</dbReference>
<keyword evidence="4" id="KW-0614">Plasmid</keyword>
<dbReference type="SMART" id="SM00418">
    <property type="entry name" value="HTH_ARSR"/>
    <property type="match status" value="1"/>
</dbReference>
<dbReference type="InterPro" id="IPR036388">
    <property type="entry name" value="WH-like_DNA-bd_sf"/>
</dbReference>
<dbReference type="InterPro" id="IPR001845">
    <property type="entry name" value="HTH_ArsR_DNA-bd_dom"/>
</dbReference>
<gene>
    <name evidence="4" type="ORF">BG04_5640</name>
</gene>
<evidence type="ECO:0000313" key="5">
    <source>
        <dbReference type="Proteomes" id="UP000031829"/>
    </source>
</evidence>
<dbReference type="RefSeq" id="WP_034655856.1">
    <property type="nucleotide sequence ID" value="NZ_CP009921.1"/>
</dbReference>
<evidence type="ECO:0000313" key="4">
    <source>
        <dbReference type="EMBL" id="AJI25835.1"/>
    </source>
</evidence>
<dbReference type="InterPro" id="IPR011991">
    <property type="entry name" value="ArsR-like_HTH"/>
</dbReference>
<dbReference type="EMBL" id="CP009921">
    <property type="protein sequence ID" value="AJI25835.1"/>
    <property type="molecule type" value="Genomic_DNA"/>
</dbReference>
<dbReference type="InterPro" id="IPR036390">
    <property type="entry name" value="WH_DNA-bd_sf"/>
</dbReference>
<dbReference type="HOGENOM" id="CLU_798452_0_0_9"/>
<dbReference type="InterPro" id="IPR051081">
    <property type="entry name" value="HTH_MetalResp_TranReg"/>
</dbReference>
<accession>A0A0B6ALV4</accession>
<keyword evidence="2" id="KW-0238">DNA-binding</keyword>
<evidence type="ECO:0000256" key="2">
    <source>
        <dbReference type="ARBA" id="ARBA00023125"/>
    </source>
</evidence>
<dbReference type="Gene3D" id="1.10.10.10">
    <property type="entry name" value="Winged helix-like DNA-binding domain superfamily/Winged helix DNA-binding domain"/>
    <property type="match status" value="1"/>
</dbReference>
<dbReference type="CDD" id="cd00090">
    <property type="entry name" value="HTH_ARSR"/>
    <property type="match status" value="1"/>
</dbReference>
<name>A0A0B6ALV4_PRIM2</name>
<dbReference type="PROSITE" id="PS50987">
    <property type="entry name" value="HTH_ARSR_2"/>
    <property type="match status" value="1"/>
</dbReference>
<organism evidence="4 5">
    <name type="scientific">Priestia megaterium (strain ATCC 14581 / DSM 32 / CCUG 1817 / JCM 2506 / NBRC 15308 / NCIMB 9376 / NCTC 10342 / NRRL B-14308 / VKM B-512 / Ford 19)</name>
    <name type="common">Bacillus megaterium</name>
    <dbReference type="NCBI Taxonomy" id="1348623"/>
    <lineage>
        <taxon>Bacteria</taxon>
        <taxon>Bacillati</taxon>
        <taxon>Bacillota</taxon>
        <taxon>Bacilli</taxon>
        <taxon>Bacillales</taxon>
        <taxon>Bacillaceae</taxon>
        <taxon>Priestia</taxon>
    </lineage>
</organism>
<evidence type="ECO:0000256" key="1">
    <source>
        <dbReference type="ARBA" id="ARBA00023015"/>
    </source>
</evidence>
<dbReference type="PANTHER" id="PTHR33154">
    <property type="entry name" value="TRANSCRIPTIONAL REGULATOR, ARSR FAMILY"/>
    <property type="match status" value="1"/>
</dbReference>
<dbReference type="SUPFAM" id="SSF46785">
    <property type="entry name" value="Winged helix' DNA-binding domain"/>
    <property type="match status" value="1"/>
</dbReference>
<proteinExistence type="predicted"/>
<dbReference type="Proteomes" id="UP000031829">
    <property type="component" value="Plasmid pBMV_2"/>
</dbReference>
<dbReference type="KEGG" id="bmeg:BG04_5640"/>